<dbReference type="PANTHER" id="PTHR22093">
    <property type="entry name" value="LEUKOCYTE RECEPTOR CLUSTER LRC MEMBER 1"/>
    <property type="match status" value="1"/>
</dbReference>
<evidence type="ECO:0000313" key="5">
    <source>
        <dbReference type="Proteomes" id="UP000324767"/>
    </source>
</evidence>
<name>A0A5M8PZM5_9LECA</name>
<accession>A0A5M8PZM5</accession>
<dbReference type="AlphaFoldDB" id="A0A5M8PZM5"/>
<dbReference type="OrthoDB" id="2159131at2759"/>
<sequence>MPLHLLGKKSWNVYNTDNIEKVKRDEAAAAAREAAEEQRMQEVDAERRIQILRGLRVEQLPAADNEQHAESGRRGSGREPKRRRIAGEDDTDRDIRLAKEADTTSAAKAGALVTTRTTSDAPLTDHAGHINLFPMESSRRNGPKNAEAEAETARKKRELEDQYTMRFSNAAGFKQAIGQKPWYHALDAVSAENQDQTPSKDVWGNEDPRRKEREKMRMAADDPLAAIQKGVTELREVERERKRWKEQKERELMDLYQAERAKSRQRKRHRGSMGTIGKSVIPVTVIAIAIKVAAEVAIGRIFTATTARAYTIIGVRTMIDPTERVKVRLASNQIVKHRQHLPKILWACYGRSGMSVKARGIPERLHCC</sequence>
<dbReference type="InterPro" id="IPR019339">
    <property type="entry name" value="CIR_N_dom"/>
</dbReference>
<organism evidence="4 5">
    <name type="scientific">Lasallia pustulata</name>
    <dbReference type="NCBI Taxonomy" id="136370"/>
    <lineage>
        <taxon>Eukaryota</taxon>
        <taxon>Fungi</taxon>
        <taxon>Dikarya</taxon>
        <taxon>Ascomycota</taxon>
        <taxon>Pezizomycotina</taxon>
        <taxon>Lecanoromycetes</taxon>
        <taxon>OSLEUM clade</taxon>
        <taxon>Umbilicariomycetidae</taxon>
        <taxon>Umbilicariales</taxon>
        <taxon>Umbilicariaceae</taxon>
        <taxon>Lasallia</taxon>
    </lineage>
</organism>
<comment type="caution">
    <text evidence="4">The sequence shown here is derived from an EMBL/GenBank/DDBJ whole genome shotgun (WGS) entry which is preliminary data.</text>
</comment>
<feature type="compositionally biased region" description="Basic and acidic residues" evidence="2">
    <location>
        <begin position="206"/>
        <end position="216"/>
    </location>
</feature>
<feature type="region of interest" description="Disordered" evidence="2">
    <location>
        <begin position="60"/>
        <end position="157"/>
    </location>
</feature>
<dbReference type="SMART" id="SM01083">
    <property type="entry name" value="Cir_N"/>
    <property type="match status" value="1"/>
</dbReference>
<dbReference type="PANTHER" id="PTHR22093:SF0">
    <property type="entry name" value="LEUKOCYTE RECEPTOR CLUSTER MEMBER 1"/>
    <property type="match status" value="1"/>
</dbReference>
<dbReference type="Proteomes" id="UP000324767">
    <property type="component" value="Unassembled WGS sequence"/>
</dbReference>
<dbReference type="EMBL" id="VXIT01000002">
    <property type="protein sequence ID" value="KAA6414575.1"/>
    <property type="molecule type" value="Genomic_DNA"/>
</dbReference>
<feature type="compositionally biased region" description="Basic and acidic residues" evidence="2">
    <location>
        <begin position="93"/>
        <end position="102"/>
    </location>
</feature>
<dbReference type="InterPro" id="IPR039875">
    <property type="entry name" value="LENG1-like"/>
</dbReference>
<evidence type="ECO:0000313" key="4">
    <source>
        <dbReference type="EMBL" id="KAA6414575.1"/>
    </source>
</evidence>
<feature type="compositionally biased region" description="Basic and acidic residues" evidence="2">
    <location>
        <begin position="65"/>
        <end position="79"/>
    </location>
</feature>
<evidence type="ECO:0000256" key="1">
    <source>
        <dbReference type="SAM" id="Coils"/>
    </source>
</evidence>
<evidence type="ECO:0000256" key="2">
    <source>
        <dbReference type="SAM" id="MobiDB-lite"/>
    </source>
</evidence>
<dbReference type="Pfam" id="PF10197">
    <property type="entry name" value="Cir_N"/>
    <property type="match status" value="1"/>
</dbReference>
<reference evidence="4 5" key="1">
    <citation type="submission" date="2019-09" db="EMBL/GenBank/DDBJ databases">
        <title>The hologenome of the rock-dwelling lichen Lasallia pustulata.</title>
        <authorList>
            <person name="Greshake Tzovaras B."/>
            <person name="Segers F."/>
            <person name="Bicker A."/>
            <person name="Dal Grande F."/>
            <person name="Otte J."/>
            <person name="Hankeln T."/>
            <person name="Schmitt I."/>
            <person name="Ebersberger I."/>
        </authorList>
    </citation>
    <scope>NUCLEOTIDE SEQUENCE [LARGE SCALE GENOMIC DNA]</scope>
    <source>
        <strain evidence="4">A1-1</strain>
    </source>
</reference>
<feature type="coiled-coil region" evidence="1">
    <location>
        <begin position="227"/>
        <end position="254"/>
    </location>
</feature>
<feature type="domain" description="CBF1-interacting co-repressor CIR N-terminal" evidence="3">
    <location>
        <begin position="10"/>
        <end position="46"/>
    </location>
</feature>
<proteinExistence type="predicted"/>
<feature type="region of interest" description="Disordered" evidence="2">
    <location>
        <begin position="191"/>
        <end position="216"/>
    </location>
</feature>
<protein>
    <recommendedName>
        <fullName evidence="3">CBF1-interacting co-repressor CIR N-terminal domain-containing protein</fullName>
    </recommendedName>
</protein>
<evidence type="ECO:0000259" key="3">
    <source>
        <dbReference type="SMART" id="SM01083"/>
    </source>
</evidence>
<gene>
    <name evidence="4" type="ORF">FRX48_01324</name>
</gene>
<keyword evidence="1" id="KW-0175">Coiled coil</keyword>